<keyword evidence="8" id="KW-0325">Glycoprotein</keyword>
<evidence type="ECO:0000256" key="11">
    <source>
        <dbReference type="ARBA" id="ARBA00038222"/>
    </source>
</evidence>
<keyword evidence="6 13" id="KW-0472">Membrane</keyword>
<evidence type="ECO:0000256" key="9">
    <source>
        <dbReference type="ARBA" id="ARBA00023306"/>
    </source>
</evidence>
<dbReference type="InterPro" id="IPR013783">
    <property type="entry name" value="Ig-like_fold"/>
</dbReference>
<dbReference type="FunFam" id="2.60.40.10:FF:000244">
    <property type="entry name" value="carcinoembryonic antigen-related cell adhesion molecule 16"/>
    <property type="match status" value="1"/>
</dbReference>
<reference evidence="16" key="3">
    <citation type="submission" date="2025-09" db="UniProtKB">
        <authorList>
            <consortium name="Ensembl"/>
        </authorList>
    </citation>
    <scope>IDENTIFICATION</scope>
</reference>
<dbReference type="Ensembl" id="ENSPNAT00000044024.1">
    <property type="protein sequence ID" value="ENSPNAP00000038731.1"/>
    <property type="gene ID" value="ENSPNAG00000000492.2"/>
</dbReference>
<evidence type="ECO:0000313" key="16">
    <source>
        <dbReference type="Ensembl" id="ENSPNAP00000038731.1"/>
    </source>
</evidence>
<evidence type="ECO:0000256" key="3">
    <source>
        <dbReference type="ARBA" id="ARBA00022692"/>
    </source>
</evidence>
<dbReference type="PROSITE" id="PS50835">
    <property type="entry name" value="IG_LIKE"/>
    <property type="match status" value="1"/>
</dbReference>
<dbReference type="InterPro" id="IPR052280">
    <property type="entry name" value="HEPACAM_domain"/>
</dbReference>
<comment type="similarity">
    <text evidence="11">Belongs to the immunoglobulin superfamily. CEA family.</text>
</comment>
<feature type="chain" id="PRO_5043411807" description="Ig-like domain-containing protein" evidence="14">
    <location>
        <begin position="22"/>
        <end position="428"/>
    </location>
</feature>
<dbReference type="GO" id="GO:0005737">
    <property type="term" value="C:cytoplasm"/>
    <property type="evidence" value="ECO:0007669"/>
    <property type="project" value="UniProtKB-SubCell"/>
</dbReference>
<keyword evidence="3 13" id="KW-0812">Transmembrane</keyword>
<evidence type="ECO:0000256" key="1">
    <source>
        <dbReference type="ARBA" id="ARBA00004496"/>
    </source>
</evidence>
<keyword evidence="10" id="KW-0393">Immunoglobulin domain</keyword>
<sequence length="428" mass="47567">MESFGIAVSLLLCVMIQMSGANTELISVPLVMHGTKGKSLHIPVETHFGMNQVEFQGTWSQISPKENHLVTFENSKAIPNLQLKDTLIFNLTSISLTFKQLDEAAEGEYQLQINIIFPGQDKLESVIKTVSITVNVPLSTPVMKKSSEGTLVEDQDNVTLTCIVENGAKAKYQWLKNGKMVSLSERHIFSQNNTTLFINPVKKEDIGMYSCAVANPISHARSKVMELSVFYGPYNLEVNSDQGLRIGEVFTVNQGELIFFDCLADSNPPNTCVWISRTDNGTEVLMTGPRFEVPPHKLAQPTKFLCRAFNNMTKKQDEAHFTLVVANLGKGSEKLQGESAVSPLAAITISSLLIILCMLFVLFRKTCHPKRVLMKIYNRPMPEQKGLHRSGHEDATEDFGIYEFVSIPGKMESNHVSQLAQIKPLVCS</sequence>
<proteinExistence type="inferred from homology"/>
<dbReference type="InterPro" id="IPR007110">
    <property type="entry name" value="Ig-like_dom"/>
</dbReference>
<evidence type="ECO:0000313" key="17">
    <source>
        <dbReference type="Proteomes" id="UP001501920"/>
    </source>
</evidence>
<keyword evidence="4 14" id="KW-0732">Signal</keyword>
<feature type="domain" description="Ig-like" evidence="15">
    <location>
        <begin position="141"/>
        <end position="228"/>
    </location>
</feature>
<keyword evidence="2" id="KW-0963">Cytoplasm</keyword>
<dbReference type="InterPro" id="IPR003598">
    <property type="entry name" value="Ig_sub2"/>
</dbReference>
<keyword evidence="9" id="KW-0131">Cell cycle</keyword>
<evidence type="ECO:0000256" key="5">
    <source>
        <dbReference type="ARBA" id="ARBA00022989"/>
    </source>
</evidence>
<evidence type="ECO:0000259" key="15">
    <source>
        <dbReference type="PROSITE" id="PS50835"/>
    </source>
</evidence>
<dbReference type="Gene3D" id="2.60.40.10">
    <property type="entry name" value="Immunoglobulins"/>
    <property type="match status" value="2"/>
</dbReference>
<evidence type="ECO:0000256" key="6">
    <source>
        <dbReference type="ARBA" id="ARBA00023136"/>
    </source>
</evidence>
<dbReference type="Pfam" id="PF13927">
    <property type="entry name" value="Ig_3"/>
    <property type="match status" value="1"/>
</dbReference>
<dbReference type="GO" id="GO:0012505">
    <property type="term" value="C:endomembrane system"/>
    <property type="evidence" value="ECO:0007669"/>
    <property type="project" value="UniProtKB-SubCell"/>
</dbReference>
<gene>
    <name evidence="16" type="primary">HEPACAM2</name>
</gene>
<evidence type="ECO:0000256" key="7">
    <source>
        <dbReference type="ARBA" id="ARBA00023157"/>
    </source>
</evidence>
<evidence type="ECO:0000256" key="14">
    <source>
        <dbReference type="SAM" id="SignalP"/>
    </source>
</evidence>
<feature type="signal peptide" evidence="14">
    <location>
        <begin position="1"/>
        <end position="21"/>
    </location>
</feature>
<evidence type="ECO:0000256" key="4">
    <source>
        <dbReference type="ARBA" id="ARBA00022729"/>
    </source>
</evidence>
<dbReference type="AlphaFoldDB" id="A0AAR2ILZ3"/>
<dbReference type="GeneTree" id="ENSGT01130000278319"/>
<keyword evidence="17" id="KW-1185">Reference proteome</keyword>
<dbReference type="SUPFAM" id="SSF48726">
    <property type="entry name" value="Immunoglobulin"/>
    <property type="match status" value="2"/>
</dbReference>
<dbReference type="InterPro" id="IPR003599">
    <property type="entry name" value="Ig_sub"/>
</dbReference>
<accession>A0AAR2ILZ3</accession>
<evidence type="ECO:0000256" key="13">
    <source>
        <dbReference type="SAM" id="Phobius"/>
    </source>
</evidence>
<organism evidence="16 17">
    <name type="scientific">Pygocentrus nattereri</name>
    <name type="common">Red-bellied piranha</name>
    <dbReference type="NCBI Taxonomy" id="42514"/>
    <lineage>
        <taxon>Eukaryota</taxon>
        <taxon>Metazoa</taxon>
        <taxon>Chordata</taxon>
        <taxon>Craniata</taxon>
        <taxon>Vertebrata</taxon>
        <taxon>Euteleostomi</taxon>
        <taxon>Actinopterygii</taxon>
        <taxon>Neopterygii</taxon>
        <taxon>Teleostei</taxon>
        <taxon>Ostariophysi</taxon>
        <taxon>Characiformes</taxon>
        <taxon>Characoidei</taxon>
        <taxon>Pygocentrus</taxon>
    </lineage>
</organism>
<keyword evidence="5 13" id="KW-1133">Transmembrane helix</keyword>
<evidence type="ECO:0000256" key="2">
    <source>
        <dbReference type="ARBA" id="ARBA00022490"/>
    </source>
</evidence>
<dbReference type="SMART" id="SM00409">
    <property type="entry name" value="IG"/>
    <property type="match status" value="3"/>
</dbReference>
<keyword evidence="7" id="KW-1015">Disulfide bond</keyword>
<evidence type="ECO:0000256" key="10">
    <source>
        <dbReference type="ARBA" id="ARBA00023319"/>
    </source>
</evidence>
<feature type="transmembrane region" description="Helical" evidence="13">
    <location>
        <begin position="344"/>
        <end position="363"/>
    </location>
</feature>
<comment type="subcellular location">
    <subcellularLocation>
        <location evidence="1">Cytoplasm</location>
    </subcellularLocation>
    <subcellularLocation>
        <location evidence="12">Endomembrane system</location>
        <topology evidence="12">Single-pass type I membrane protein</topology>
    </subcellularLocation>
</comment>
<name>A0AAR2ILZ3_PYGNA</name>
<evidence type="ECO:0000256" key="8">
    <source>
        <dbReference type="ARBA" id="ARBA00023180"/>
    </source>
</evidence>
<dbReference type="InterPro" id="IPR036179">
    <property type="entry name" value="Ig-like_dom_sf"/>
</dbReference>
<dbReference type="Proteomes" id="UP001501920">
    <property type="component" value="Chromosome 27"/>
</dbReference>
<dbReference type="SMART" id="SM00408">
    <property type="entry name" value="IGc2"/>
    <property type="match status" value="1"/>
</dbReference>
<reference evidence="16" key="2">
    <citation type="submission" date="2025-08" db="UniProtKB">
        <authorList>
            <consortium name="Ensembl"/>
        </authorList>
    </citation>
    <scope>IDENTIFICATION</scope>
</reference>
<reference evidence="16 17" key="1">
    <citation type="submission" date="2020-10" db="EMBL/GenBank/DDBJ databases">
        <title>Pygocentrus nattereri (red-bellied piranha) genome, fPygNat1, primary haplotype.</title>
        <authorList>
            <person name="Myers G."/>
            <person name="Meyer A."/>
            <person name="Karagic N."/>
            <person name="Pippel M."/>
            <person name="Winkler S."/>
            <person name="Tracey A."/>
            <person name="Wood J."/>
            <person name="Formenti G."/>
            <person name="Howe K."/>
            <person name="Fedrigo O."/>
            <person name="Jarvis E.D."/>
        </authorList>
    </citation>
    <scope>NUCLEOTIDE SEQUENCE [LARGE SCALE GENOMIC DNA]</scope>
</reference>
<protein>
    <recommendedName>
        <fullName evidence="15">Ig-like domain-containing protein</fullName>
    </recommendedName>
</protein>
<evidence type="ECO:0000256" key="12">
    <source>
        <dbReference type="ARBA" id="ARBA00046288"/>
    </source>
</evidence>
<dbReference type="PANTHER" id="PTHR44888:SF1">
    <property type="entry name" value="HEPACAM FAMILY MEMBER 2"/>
    <property type="match status" value="1"/>
</dbReference>
<dbReference type="PANTHER" id="PTHR44888">
    <property type="entry name" value="HEPACAM FAMILY MEMBER 2-RELATED"/>
    <property type="match status" value="1"/>
</dbReference>